<dbReference type="PROSITE" id="PS50109">
    <property type="entry name" value="HIS_KIN"/>
    <property type="match status" value="1"/>
</dbReference>
<name>A0A832MKG2_UNCEI</name>
<dbReference type="SUPFAM" id="SSF55874">
    <property type="entry name" value="ATPase domain of HSP90 chaperone/DNA topoisomerase II/histidine kinase"/>
    <property type="match status" value="1"/>
</dbReference>
<evidence type="ECO:0000259" key="9">
    <source>
        <dbReference type="PROSITE" id="PS50109"/>
    </source>
</evidence>
<dbReference type="Gene3D" id="1.10.287.130">
    <property type="match status" value="1"/>
</dbReference>
<feature type="domain" description="Histidine kinase" evidence="9">
    <location>
        <begin position="213"/>
        <end position="418"/>
    </location>
</feature>
<comment type="caution">
    <text evidence="10">The sequence shown here is derived from an EMBL/GenBank/DDBJ whole genome shotgun (WGS) entry which is preliminary data.</text>
</comment>
<organism evidence="10">
    <name type="scientific">Eiseniibacteriota bacterium</name>
    <dbReference type="NCBI Taxonomy" id="2212470"/>
    <lineage>
        <taxon>Bacteria</taxon>
        <taxon>Candidatus Eiseniibacteriota</taxon>
    </lineage>
</organism>
<keyword evidence="5" id="KW-0547">Nucleotide-binding</keyword>
<reference evidence="10" key="1">
    <citation type="journal article" date="2020" name="mSystems">
        <title>Genome- and Community-Level Interaction Insights into Carbon Utilization and Element Cycling Functions of Hydrothermarchaeota in Hydrothermal Sediment.</title>
        <authorList>
            <person name="Zhou Z."/>
            <person name="Liu Y."/>
            <person name="Xu W."/>
            <person name="Pan J."/>
            <person name="Luo Z.H."/>
            <person name="Li M."/>
        </authorList>
    </citation>
    <scope>NUCLEOTIDE SEQUENCE [LARGE SCALE GENOMIC DNA]</scope>
    <source>
        <strain evidence="10">SpSt-381</strain>
    </source>
</reference>
<evidence type="ECO:0000256" key="4">
    <source>
        <dbReference type="ARBA" id="ARBA00022679"/>
    </source>
</evidence>
<protein>
    <recommendedName>
        <fullName evidence="2">histidine kinase</fullName>
        <ecNumber evidence="2">2.7.13.3</ecNumber>
    </recommendedName>
</protein>
<proteinExistence type="predicted"/>
<dbReference type="AlphaFoldDB" id="A0A832MKG2"/>
<keyword evidence="3" id="KW-0597">Phosphoprotein</keyword>
<dbReference type="SMART" id="SM00387">
    <property type="entry name" value="HATPase_c"/>
    <property type="match status" value="1"/>
</dbReference>
<accession>A0A832MKG2</accession>
<evidence type="ECO:0000256" key="1">
    <source>
        <dbReference type="ARBA" id="ARBA00000085"/>
    </source>
</evidence>
<dbReference type="InterPro" id="IPR004358">
    <property type="entry name" value="Sig_transdc_His_kin-like_C"/>
</dbReference>
<dbReference type="EMBL" id="DSQF01000020">
    <property type="protein sequence ID" value="HGZ43762.1"/>
    <property type="molecule type" value="Genomic_DNA"/>
</dbReference>
<evidence type="ECO:0000256" key="6">
    <source>
        <dbReference type="ARBA" id="ARBA00022777"/>
    </source>
</evidence>
<dbReference type="PANTHER" id="PTHR43065">
    <property type="entry name" value="SENSOR HISTIDINE KINASE"/>
    <property type="match status" value="1"/>
</dbReference>
<dbReference type="SMART" id="SM00388">
    <property type="entry name" value="HisKA"/>
    <property type="match status" value="1"/>
</dbReference>
<evidence type="ECO:0000256" key="3">
    <source>
        <dbReference type="ARBA" id="ARBA00022553"/>
    </source>
</evidence>
<dbReference type="Pfam" id="PF02518">
    <property type="entry name" value="HATPase_c"/>
    <property type="match status" value="1"/>
</dbReference>
<evidence type="ECO:0000256" key="8">
    <source>
        <dbReference type="ARBA" id="ARBA00023012"/>
    </source>
</evidence>
<dbReference type="GO" id="GO:0000155">
    <property type="term" value="F:phosphorelay sensor kinase activity"/>
    <property type="evidence" value="ECO:0007669"/>
    <property type="project" value="InterPro"/>
</dbReference>
<dbReference type="Gene3D" id="3.30.565.10">
    <property type="entry name" value="Histidine kinase-like ATPase, C-terminal domain"/>
    <property type="match status" value="1"/>
</dbReference>
<evidence type="ECO:0000256" key="5">
    <source>
        <dbReference type="ARBA" id="ARBA00022741"/>
    </source>
</evidence>
<keyword evidence="6" id="KW-0418">Kinase</keyword>
<dbReference type="Pfam" id="PF00512">
    <property type="entry name" value="HisKA"/>
    <property type="match status" value="1"/>
</dbReference>
<evidence type="ECO:0000256" key="2">
    <source>
        <dbReference type="ARBA" id="ARBA00012438"/>
    </source>
</evidence>
<dbReference type="InterPro" id="IPR036097">
    <property type="entry name" value="HisK_dim/P_sf"/>
</dbReference>
<dbReference type="SUPFAM" id="SSF47384">
    <property type="entry name" value="Homodimeric domain of signal transducing histidine kinase"/>
    <property type="match status" value="1"/>
</dbReference>
<dbReference type="CDD" id="cd00082">
    <property type="entry name" value="HisKA"/>
    <property type="match status" value="1"/>
</dbReference>
<dbReference type="GO" id="GO:0005524">
    <property type="term" value="F:ATP binding"/>
    <property type="evidence" value="ECO:0007669"/>
    <property type="project" value="UniProtKB-KW"/>
</dbReference>
<comment type="catalytic activity">
    <reaction evidence="1">
        <text>ATP + protein L-histidine = ADP + protein N-phospho-L-histidine.</text>
        <dbReference type="EC" id="2.7.13.3"/>
    </reaction>
</comment>
<keyword evidence="7" id="KW-0067">ATP-binding</keyword>
<dbReference type="InterPro" id="IPR003661">
    <property type="entry name" value="HisK_dim/P_dom"/>
</dbReference>
<gene>
    <name evidence="10" type="ORF">ENR23_10125</name>
</gene>
<dbReference type="EC" id="2.7.13.3" evidence="2"/>
<keyword evidence="8" id="KW-0902">Two-component regulatory system</keyword>
<dbReference type="PRINTS" id="PR00344">
    <property type="entry name" value="BCTRLSENSOR"/>
</dbReference>
<sequence length="419" mass="43412">MLAPAVLAGVAYRSVAGALDADFERRLVGFALVTARQIGPADVADAALYGDEGVGHASLVVQLEALRATADLANASIVDTAGVVLYDCRVPEVAGEVTRLDTLARPALRTALAGRASASAPYSADGARLRAGIAPVLAPGGRVVAAVAAEAPVAHAAVLADLRRALAAAWAMLAVAVAALAALRLRQLAEGERLERELTRAETLAGMGRLTATLAHEIKNPLAVIRGSAERLGRLEPEARRMADYIVEEADRLTRTVSRYLQFARPEPAPGGGGDAVAALDATLALLEGEARARRVEVARAPAPASAPVALDNESLKQVYLNALLNAMDAMPDGGRLEVACATARGRFEARIADEGPGLTPEQLARAGTPFHTTKAQGSGLGLFLSRRLVRAAGGDLALDNRADGRGAECVLTLPLRRA</sequence>
<dbReference type="InterPro" id="IPR036890">
    <property type="entry name" value="HATPase_C_sf"/>
</dbReference>
<dbReference type="InterPro" id="IPR005467">
    <property type="entry name" value="His_kinase_dom"/>
</dbReference>
<dbReference type="InterPro" id="IPR003594">
    <property type="entry name" value="HATPase_dom"/>
</dbReference>
<keyword evidence="4" id="KW-0808">Transferase</keyword>
<dbReference type="PANTHER" id="PTHR43065:SF10">
    <property type="entry name" value="PEROXIDE STRESS-ACTIVATED HISTIDINE KINASE MAK3"/>
    <property type="match status" value="1"/>
</dbReference>
<evidence type="ECO:0000313" key="10">
    <source>
        <dbReference type="EMBL" id="HGZ43762.1"/>
    </source>
</evidence>
<evidence type="ECO:0000256" key="7">
    <source>
        <dbReference type="ARBA" id="ARBA00022840"/>
    </source>
</evidence>